<name>A0A1M7TWC7_9BRAD</name>
<keyword evidence="1 3" id="KW-0732">Signal</keyword>
<dbReference type="RefSeq" id="WP_072826113.1">
    <property type="nucleotide sequence ID" value="NZ_LT670849.1"/>
</dbReference>
<dbReference type="EMBL" id="LT670849">
    <property type="protein sequence ID" value="SHN75059.1"/>
    <property type="molecule type" value="Genomic_DNA"/>
</dbReference>
<dbReference type="OrthoDB" id="9811926at2"/>
<evidence type="ECO:0000313" key="6">
    <source>
        <dbReference type="Proteomes" id="UP000184096"/>
    </source>
</evidence>
<evidence type="ECO:0000259" key="4">
    <source>
        <dbReference type="Pfam" id="PF03968"/>
    </source>
</evidence>
<reference evidence="6" key="1">
    <citation type="submission" date="2016-11" db="EMBL/GenBank/DDBJ databases">
        <authorList>
            <person name="Varghese N."/>
            <person name="Submissions S."/>
        </authorList>
    </citation>
    <scope>NUCLEOTIDE SEQUENCE [LARGE SCALE GENOMIC DNA]</scope>
    <source>
        <strain evidence="6">GAS401</strain>
    </source>
</reference>
<feature type="signal peptide" evidence="3">
    <location>
        <begin position="1"/>
        <end position="35"/>
    </location>
</feature>
<dbReference type="GO" id="GO:0009279">
    <property type="term" value="C:cell outer membrane"/>
    <property type="evidence" value="ECO:0007669"/>
    <property type="project" value="TreeGrafter"/>
</dbReference>
<feature type="region of interest" description="Disordered" evidence="2">
    <location>
        <begin position="209"/>
        <end position="256"/>
    </location>
</feature>
<dbReference type="GO" id="GO:0017089">
    <property type="term" value="F:glycolipid transfer activity"/>
    <property type="evidence" value="ECO:0007669"/>
    <property type="project" value="TreeGrafter"/>
</dbReference>
<dbReference type="AlphaFoldDB" id="A0A1M7TWC7"/>
<dbReference type="PANTHER" id="PTHR36504">
    <property type="entry name" value="LIPOPOLYSACCHARIDE EXPORT SYSTEM PROTEIN LPTA"/>
    <property type="match status" value="1"/>
</dbReference>
<evidence type="ECO:0000313" key="5">
    <source>
        <dbReference type="EMBL" id="SHN75059.1"/>
    </source>
</evidence>
<feature type="region of interest" description="Disordered" evidence="2">
    <location>
        <begin position="102"/>
        <end position="140"/>
    </location>
</feature>
<keyword evidence="6" id="KW-1185">Reference proteome</keyword>
<dbReference type="GO" id="GO:0030288">
    <property type="term" value="C:outer membrane-bounded periplasmic space"/>
    <property type="evidence" value="ECO:0007669"/>
    <property type="project" value="TreeGrafter"/>
</dbReference>
<feature type="domain" description="Organic solvent tolerance-like N-terminal" evidence="4">
    <location>
        <begin position="58"/>
        <end position="204"/>
    </location>
</feature>
<dbReference type="PANTHER" id="PTHR36504:SF1">
    <property type="entry name" value="LIPOPOLYSACCHARIDE EXPORT SYSTEM PROTEIN LPTA"/>
    <property type="match status" value="1"/>
</dbReference>
<gene>
    <name evidence="5" type="ORF">SAMN05444170_2866</name>
</gene>
<dbReference type="Gene3D" id="2.60.450.10">
    <property type="entry name" value="Lipopolysaccharide (LPS) transport protein A like domain"/>
    <property type="match status" value="1"/>
</dbReference>
<dbReference type="InterPro" id="IPR005653">
    <property type="entry name" value="OstA-like_N"/>
</dbReference>
<feature type="compositionally biased region" description="Low complexity" evidence="2">
    <location>
        <begin position="227"/>
        <end position="247"/>
    </location>
</feature>
<evidence type="ECO:0000256" key="1">
    <source>
        <dbReference type="ARBA" id="ARBA00022729"/>
    </source>
</evidence>
<feature type="chain" id="PRO_5012568299" evidence="3">
    <location>
        <begin position="36"/>
        <end position="256"/>
    </location>
</feature>
<accession>A0A1M7TWC7</accession>
<evidence type="ECO:0000256" key="3">
    <source>
        <dbReference type="SAM" id="SignalP"/>
    </source>
</evidence>
<feature type="compositionally biased region" description="Polar residues" evidence="2">
    <location>
        <begin position="114"/>
        <end position="128"/>
    </location>
</feature>
<protein>
    <submittedName>
        <fullName evidence="5">Lipopolysaccharide export system protein LptA</fullName>
    </submittedName>
</protein>
<proteinExistence type="predicted"/>
<organism evidence="5 6">
    <name type="scientific">Bradyrhizobium erythrophlei</name>
    <dbReference type="NCBI Taxonomy" id="1437360"/>
    <lineage>
        <taxon>Bacteria</taxon>
        <taxon>Pseudomonadati</taxon>
        <taxon>Pseudomonadota</taxon>
        <taxon>Alphaproteobacteria</taxon>
        <taxon>Hyphomicrobiales</taxon>
        <taxon>Nitrobacteraceae</taxon>
        <taxon>Bradyrhizobium</taxon>
    </lineage>
</organism>
<feature type="compositionally biased region" description="Low complexity" evidence="2">
    <location>
        <begin position="104"/>
        <end position="113"/>
    </location>
</feature>
<dbReference type="Proteomes" id="UP000184096">
    <property type="component" value="Chromosome I"/>
</dbReference>
<sequence>MKPLHFKPSRREIFSYRAACMAFAVAMLLAGESSAQSTMTGVPNAMQGFSQNRDQPIQIEAASLEMRDKKKEATFSGNVKVIQGDTTMTSKTLVVFYESSGQGAAPATPASAANTKSGPKSAPVQSAPMQAATPGPGGASSIKRLEAKGNVVVTQKDQVVTGDTAVFDTKTNLITMLGGGGPVVLTQGKNVLRGDRLLVDMTTGVSRVESESGRVQGLFLPSNQNGTAPTSPATAGAPSPATQGPQPLTLQPGHPK</sequence>
<dbReference type="InterPro" id="IPR052037">
    <property type="entry name" value="LPS_export_LptA"/>
</dbReference>
<dbReference type="Pfam" id="PF03968">
    <property type="entry name" value="LptD_N"/>
    <property type="match status" value="1"/>
</dbReference>
<dbReference type="GO" id="GO:0015920">
    <property type="term" value="P:lipopolysaccharide transport"/>
    <property type="evidence" value="ECO:0007669"/>
    <property type="project" value="TreeGrafter"/>
</dbReference>
<evidence type="ECO:0000256" key="2">
    <source>
        <dbReference type="SAM" id="MobiDB-lite"/>
    </source>
</evidence>